<name>A0A409Y0R5_9AGAR</name>
<organism evidence="1 2">
    <name type="scientific">Gymnopilus dilepis</name>
    <dbReference type="NCBI Taxonomy" id="231916"/>
    <lineage>
        <taxon>Eukaryota</taxon>
        <taxon>Fungi</taxon>
        <taxon>Dikarya</taxon>
        <taxon>Basidiomycota</taxon>
        <taxon>Agaricomycotina</taxon>
        <taxon>Agaricomycetes</taxon>
        <taxon>Agaricomycetidae</taxon>
        <taxon>Agaricales</taxon>
        <taxon>Agaricineae</taxon>
        <taxon>Hymenogastraceae</taxon>
        <taxon>Gymnopilus</taxon>
    </lineage>
</organism>
<comment type="caution">
    <text evidence="1">The sequence shown here is derived from an EMBL/GenBank/DDBJ whole genome shotgun (WGS) entry which is preliminary data.</text>
</comment>
<accession>A0A409Y0R5</accession>
<dbReference type="AlphaFoldDB" id="A0A409Y0R5"/>
<keyword evidence="2" id="KW-1185">Reference proteome</keyword>
<reference evidence="1 2" key="1">
    <citation type="journal article" date="2018" name="Evol. Lett.">
        <title>Horizontal gene cluster transfer increased hallucinogenic mushroom diversity.</title>
        <authorList>
            <person name="Reynolds H.T."/>
            <person name="Vijayakumar V."/>
            <person name="Gluck-Thaler E."/>
            <person name="Korotkin H.B."/>
            <person name="Matheny P.B."/>
            <person name="Slot J.C."/>
        </authorList>
    </citation>
    <scope>NUCLEOTIDE SEQUENCE [LARGE SCALE GENOMIC DNA]</scope>
    <source>
        <strain evidence="1 2">SRW20</strain>
    </source>
</reference>
<dbReference type="InParanoid" id="A0A409Y0R5"/>
<protein>
    <submittedName>
        <fullName evidence="1">Uncharacterized protein</fullName>
    </submittedName>
</protein>
<evidence type="ECO:0000313" key="1">
    <source>
        <dbReference type="EMBL" id="PPQ96624.1"/>
    </source>
</evidence>
<gene>
    <name evidence="1" type="ORF">CVT26_010689</name>
</gene>
<evidence type="ECO:0000313" key="2">
    <source>
        <dbReference type="Proteomes" id="UP000284706"/>
    </source>
</evidence>
<dbReference type="Proteomes" id="UP000284706">
    <property type="component" value="Unassembled WGS sequence"/>
</dbReference>
<proteinExistence type="predicted"/>
<sequence>MQTSFLLLGKEVLGHLALPVRLCKFGIAGVGGGSGHTAGVGVEVDGVWRVGEGGWRGWRECAMGAIYRSSGTGIKVASTVRLNVVGSSSKVHMVIPPHPPLFIHPPRLC</sequence>
<dbReference type="EMBL" id="NHYE01001345">
    <property type="protein sequence ID" value="PPQ96624.1"/>
    <property type="molecule type" value="Genomic_DNA"/>
</dbReference>